<evidence type="ECO:0008006" key="6">
    <source>
        <dbReference type="Google" id="ProtNLM"/>
    </source>
</evidence>
<feature type="compositionally biased region" description="Low complexity" evidence="3">
    <location>
        <begin position="289"/>
        <end position="322"/>
    </location>
</feature>
<comment type="subcellular location">
    <subcellularLocation>
        <location evidence="1">Nucleus</location>
    </subcellularLocation>
</comment>
<proteinExistence type="predicted"/>
<name>A0AAV5V6L0_9BILA</name>
<keyword evidence="2" id="KW-0539">Nucleus</keyword>
<dbReference type="EMBL" id="BTSY01000002">
    <property type="protein sequence ID" value="GMT14170.1"/>
    <property type="molecule type" value="Genomic_DNA"/>
</dbReference>
<organism evidence="4 5">
    <name type="scientific">Pristionchus fissidentatus</name>
    <dbReference type="NCBI Taxonomy" id="1538716"/>
    <lineage>
        <taxon>Eukaryota</taxon>
        <taxon>Metazoa</taxon>
        <taxon>Ecdysozoa</taxon>
        <taxon>Nematoda</taxon>
        <taxon>Chromadorea</taxon>
        <taxon>Rhabditida</taxon>
        <taxon>Rhabditina</taxon>
        <taxon>Diplogasteromorpha</taxon>
        <taxon>Diplogasteroidea</taxon>
        <taxon>Neodiplogasteridae</taxon>
        <taxon>Pristionchus</taxon>
    </lineage>
</organism>
<comment type="caution">
    <text evidence="4">The sequence shown here is derived from an EMBL/GenBank/DDBJ whole genome shotgun (WGS) entry which is preliminary data.</text>
</comment>
<evidence type="ECO:0000313" key="5">
    <source>
        <dbReference type="Proteomes" id="UP001432322"/>
    </source>
</evidence>
<dbReference type="GO" id="GO:0045944">
    <property type="term" value="P:positive regulation of transcription by RNA polymerase II"/>
    <property type="evidence" value="ECO:0007669"/>
    <property type="project" value="TreeGrafter"/>
</dbReference>
<dbReference type="PROSITE" id="PS50896">
    <property type="entry name" value="LISH"/>
    <property type="match status" value="1"/>
</dbReference>
<keyword evidence="5" id="KW-1185">Reference proteome</keyword>
<dbReference type="PANTHER" id="PTHR12610">
    <property type="entry name" value="SINGLE STRANDED DNA BINDING PROTEIN"/>
    <property type="match status" value="1"/>
</dbReference>
<evidence type="ECO:0000313" key="4">
    <source>
        <dbReference type="EMBL" id="GMT14170.1"/>
    </source>
</evidence>
<sequence length="471" mass="48760">MSAAPAMQQPGSHPGSVGTPGAAGTPQPMQQPMSNPSMLQQQQQQQMMMNQQQQQPRGAQEMSRERLMTSVHEYLLLHGAPKTAETLKIEMGPTFPNAKWATPNDANPPGFLSTWWSLFYDLYCAAPERRNEPEMASTQEAKLFHDYGFVQGNFSPMMNGMHPPFGAPGGMMGPGPDGMMQGFGARFAGRGGPLPGHPMGPGGFMFNPMGQRPPMGAMPPQQRQQGTPGSFPGMRPPATHPGQQMPPQAMYRPPFMEGAGPPGSFPAPHAMGMNGVMGMTSPGMQPMQQMQQMQHHPGAPPGYMMMPTSSAPMPPFGGMAPGVSSDGMNGPPSHPSQSAHTPLGGATNGPASAGMPGTSGAPLSAGNAGMGGMMNGAELKNSPHTPRGNGGTPGAHGGPGSGAPGSAHSGGGGSVPPPGDGITPKQEPMDTSHLEDEDSTKGVEKIKASLFSDFSAPTKDEMAVDSYGGGY</sequence>
<feature type="compositionally biased region" description="Low complexity" evidence="3">
    <location>
        <begin position="26"/>
        <end position="56"/>
    </location>
</feature>
<reference evidence="4" key="1">
    <citation type="submission" date="2023-10" db="EMBL/GenBank/DDBJ databases">
        <title>Genome assembly of Pristionchus species.</title>
        <authorList>
            <person name="Yoshida K."/>
            <person name="Sommer R.J."/>
        </authorList>
    </citation>
    <scope>NUCLEOTIDE SEQUENCE</scope>
    <source>
        <strain evidence="4">RS5133</strain>
    </source>
</reference>
<dbReference type="GO" id="GO:0005634">
    <property type="term" value="C:nucleus"/>
    <property type="evidence" value="ECO:0007669"/>
    <property type="project" value="UniProtKB-SubCell"/>
</dbReference>
<feature type="compositionally biased region" description="Basic and acidic residues" evidence="3">
    <location>
        <begin position="427"/>
        <end position="444"/>
    </location>
</feature>
<dbReference type="Proteomes" id="UP001432322">
    <property type="component" value="Unassembled WGS sequence"/>
</dbReference>
<gene>
    <name evidence="4" type="ORF">PFISCL1PPCAC_5467</name>
</gene>
<evidence type="ECO:0000256" key="2">
    <source>
        <dbReference type="ARBA" id="ARBA00023242"/>
    </source>
</evidence>
<accession>A0AAV5V6L0</accession>
<feature type="compositionally biased region" description="Gly residues" evidence="3">
    <location>
        <begin position="388"/>
        <end position="414"/>
    </location>
</feature>
<feature type="region of interest" description="Disordered" evidence="3">
    <location>
        <begin position="289"/>
        <end position="444"/>
    </location>
</feature>
<protein>
    <recommendedName>
        <fullName evidence="6">LisH domain-containing protein</fullName>
    </recommendedName>
</protein>
<evidence type="ECO:0000256" key="3">
    <source>
        <dbReference type="SAM" id="MobiDB-lite"/>
    </source>
</evidence>
<evidence type="ECO:0000256" key="1">
    <source>
        <dbReference type="ARBA" id="ARBA00004123"/>
    </source>
</evidence>
<dbReference type="PANTHER" id="PTHR12610:SF12">
    <property type="entry name" value="SEQUENCE-SPECIFIC SINGLE-STRANDED DNA-BINDING PROTEIN, ISOFORM D"/>
    <property type="match status" value="1"/>
</dbReference>
<dbReference type="InterPro" id="IPR006594">
    <property type="entry name" value="LisH"/>
</dbReference>
<dbReference type="AlphaFoldDB" id="A0AAV5V6L0"/>
<feature type="region of interest" description="Disordered" evidence="3">
    <location>
        <begin position="1"/>
        <end position="65"/>
    </location>
</feature>